<feature type="domain" description="PKD" evidence="1">
    <location>
        <begin position="225"/>
        <end position="279"/>
    </location>
</feature>
<keyword evidence="3" id="KW-1185">Reference proteome</keyword>
<feature type="domain" description="PKD" evidence="1">
    <location>
        <begin position="59"/>
        <end position="110"/>
    </location>
</feature>
<dbReference type="Gene3D" id="2.60.40.10">
    <property type="entry name" value="Immunoglobulins"/>
    <property type="match status" value="3"/>
</dbReference>
<dbReference type="InterPro" id="IPR013783">
    <property type="entry name" value="Ig-like_fold"/>
</dbReference>
<evidence type="ECO:0000313" key="2">
    <source>
        <dbReference type="EMBL" id="RKF03597.1"/>
    </source>
</evidence>
<proteinExistence type="predicted"/>
<dbReference type="AlphaFoldDB" id="A0A420E114"/>
<dbReference type="PROSITE" id="PS51257">
    <property type="entry name" value="PROKAR_LIPOPROTEIN"/>
    <property type="match status" value="1"/>
</dbReference>
<dbReference type="InterPro" id="IPR022409">
    <property type="entry name" value="PKD/Chitinase_dom"/>
</dbReference>
<reference evidence="2 3" key="1">
    <citation type="submission" date="2018-09" db="EMBL/GenBank/DDBJ databases">
        <title>Genomic Encyclopedia of Archaeal and Bacterial Type Strains, Phase II (KMG-II): from individual species to whole genera.</title>
        <authorList>
            <person name="Goeker M."/>
        </authorList>
    </citation>
    <scope>NUCLEOTIDE SEQUENCE [LARGE SCALE GENOMIC DNA]</scope>
    <source>
        <strain evidence="2 3">DSM 16505</strain>
    </source>
</reference>
<organism evidence="2 3">
    <name type="scientific">Tenacibaculum lutimaris</name>
    <dbReference type="NCBI Taxonomy" id="285258"/>
    <lineage>
        <taxon>Bacteria</taxon>
        <taxon>Pseudomonadati</taxon>
        <taxon>Bacteroidota</taxon>
        <taxon>Flavobacteriia</taxon>
        <taxon>Flavobacteriales</taxon>
        <taxon>Flavobacteriaceae</taxon>
        <taxon>Tenacibaculum</taxon>
    </lineage>
</organism>
<dbReference type="SMART" id="SM00089">
    <property type="entry name" value="PKD"/>
    <property type="match status" value="3"/>
</dbReference>
<dbReference type="InterPro" id="IPR000601">
    <property type="entry name" value="PKD_dom"/>
</dbReference>
<dbReference type="PROSITE" id="PS50093">
    <property type="entry name" value="PKD"/>
    <property type="match status" value="3"/>
</dbReference>
<dbReference type="Proteomes" id="UP000285780">
    <property type="component" value="Unassembled WGS sequence"/>
</dbReference>
<dbReference type="SUPFAM" id="SSF49299">
    <property type="entry name" value="PKD domain"/>
    <property type="match status" value="3"/>
</dbReference>
<sequence>MKKFYSYTYILLAVVFVITACYKETPIFIKADFETSFVNEDESVPVQISIRNKTEGADTYEWTFEGATVTSSTDKNPGGIEYTKAGTYTITLKASNVDGLEETLTKEITVVEGIDIQFSTEIIKSSYPPVEVKLTNNTVGENLTYQWTFEGGKPAKSTDKNPTNIVFEEPGKHRIQVAVSNGFETITKEEIITVLPDIDIDFDWEVDFFDDDYQAPVTITLQNKTTDALSYQWAFEGGTASNSIEENPEITFQNVGIYTIKLIASNGKAEKTITKTIQVKPNTNLRTFTDVKLGINSAHSNNNVGAFFSTELRKTVTANEVTEENGSKIDLVFLGLSNGFTYNKFLSPTEAGSNGFVAIPNAQHTKLINSQETCSCGVSFSVAQFDAMKNDIPLQTITITETPNGLLHFDSTMKPRIVLFQTADGRKGAIKIKEFVDNGSNSYILCDIKVQKLP</sequence>
<dbReference type="EMBL" id="RAQM01000009">
    <property type="protein sequence ID" value="RKF03597.1"/>
    <property type="molecule type" value="Genomic_DNA"/>
</dbReference>
<dbReference type="Pfam" id="PF00801">
    <property type="entry name" value="PKD"/>
    <property type="match status" value="2"/>
</dbReference>
<evidence type="ECO:0000259" key="1">
    <source>
        <dbReference type="PROSITE" id="PS50093"/>
    </source>
</evidence>
<evidence type="ECO:0000313" key="3">
    <source>
        <dbReference type="Proteomes" id="UP000285780"/>
    </source>
</evidence>
<protein>
    <submittedName>
        <fullName evidence="2">PKD repeat protein</fullName>
    </submittedName>
</protein>
<name>A0A420E114_9FLAO</name>
<dbReference type="CDD" id="cd00146">
    <property type="entry name" value="PKD"/>
    <property type="match status" value="3"/>
</dbReference>
<comment type="caution">
    <text evidence="2">The sequence shown here is derived from an EMBL/GenBank/DDBJ whole genome shotgun (WGS) entry which is preliminary data.</text>
</comment>
<dbReference type="InterPro" id="IPR035986">
    <property type="entry name" value="PKD_dom_sf"/>
</dbReference>
<feature type="domain" description="PKD" evidence="1">
    <location>
        <begin position="131"/>
        <end position="194"/>
    </location>
</feature>
<accession>A0A420E114</accession>
<dbReference type="RefSeq" id="WP_120187122.1">
    <property type="nucleotide sequence ID" value="NZ_RAQM01000009.1"/>
</dbReference>
<gene>
    <name evidence="2" type="ORF">C8N26_1987</name>
</gene>